<accession>A0A4R3KP17</accession>
<evidence type="ECO:0000256" key="7">
    <source>
        <dbReference type="ARBA" id="ARBA00023237"/>
    </source>
</evidence>
<evidence type="ECO:0000313" key="10">
    <source>
        <dbReference type="EMBL" id="TCS86326.1"/>
    </source>
</evidence>
<evidence type="ECO:0000256" key="2">
    <source>
        <dbReference type="ARBA" id="ARBA00007613"/>
    </source>
</evidence>
<feature type="chain" id="PRO_5020774391" evidence="9">
    <location>
        <begin position="23"/>
        <end position="491"/>
    </location>
</feature>
<dbReference type="GO" id="GO:0009279">
    <property type="term" value="C:cell outer membrane"/>
    <property type="evidence" value="ECO:0007669"/>
    <property type="project" value="UniProtKB-SubCell"/>
</dbReference>
<evidence type="ECO:0000256" key="1">
    <source>
        <dbReference type="ARBA" id="ARBA00004442"/>
    </source>
</evidence>
<evidence type="ECO:0000256" key="9">
    <source>
        <dbReference type="SAM" id="SignalP"/>
    </source>
</evidence>
<dbReference type="GO" id="GO:0015562">
    <property type="term" value="F:efflux transmembrane transporter activity"/>
    <property type="evidence" value="ECO:0007669"/>
    <property type="project" value="InterPro"/>
</dbReference>
<dbReference type="InterPro" id="IPR051906">
    <property type="entry name" value="TolC-like"/>
</dbReference>
<dbReference type="EMBL" id="SMAD01000008">
    <property type="protein sequence ID" value="TCS86326.1"/>
    <property type="molecule type" value="Genomic_DNA"/>
</dbReference>
<feature type="signal peptide" evidence="9">
    <location>
        <begin position="1"/>
        <end position="22"/>
    </location>
</feature>
<comment type="similarity">
    <text evidence="2">Belongs to the outer membrane factor (OMF) (TC 1.B.17) family.</text>
</comment>
<dbReference type="GO" id="GO:0015288">
    <property type="term" value="F:porin activity"/>
    <property type="evidence" value="ECO:0007669"/>
    <property type="project" value="TreeGrafter"/>
</dbReference>
<dbReference type="PANTHER" id="PTHR30026">
    <property type="entry name" value="OUTER MEMBRANE PROTEIN TOLC"/>
    <property type="match status" value="1"/>
</dbReference>
<dbReference type="Pfam" id="PF02321">
    <property type="entry name" value="OEP"/>
    <property type="match status" value="1"/>
</dbReference>
<dbReference type="PANTHER" id="PTHR30026:SF20">
    <property type="entry name" value="OUTER MEMBRANE PROTEIN TOLC"/>
    <property type="match status" value="1"/>
</dbReference>
<dbReference type="Gene3D" id="1.20.1600.10">
    <property type="entry name" value="Outer membrane efflux proteins (OEP)"/>
    <property type="match status" value="1"/>
</dbReference>
<keyword evidence="9" id="KW-0732">Signal</keyword>
<evidence type="ECO:0000256" key="3">
    <source>
        <dbReference type="ARBA" id="ARBA00022448"/>
    </source>
</evidence>
<comment type="caution">
    <text evidence="10">The sequence shown here is derived from an EMBL/GenBank/DDBJ whole genome shotgun (WGS) entry which is preliminary data.</text>
</comment>
<keyword evidence="6" id="KW-0472">Membrane</keyword>
<dbReference type="SUPFAM" id="SSF56954">
    <property type="entry name" value="Outer membrane efflux proteins (OEP)"/>
    <property type="match status" value="1"/>
</dbReference>
<dbReference type="GO" id="GO:1990281">
    <property type="term" value="C:efflux pump complex"/>
    <property type="evidence" value="ECO:0007669"/>
    <property type="project" value="TreeGrafter"/>
</dbReference>
<evidence type="ECO:0000256" key="6">
    <source>
        <dbReference type="ARBA" id="ARBA00023136"/>
    </source>
</evidence>
<name>A0A4R3KP17_9SPHI</name>
<dbReference type="RefSeq" id="WP_132129727.1">
    <property type="nucleotide sequence ID" value="NZ_CP042432.1"/>
</dbReference>
<evidence type="ECO:0000256" key="4">
    <source>
        <dbReference type="ARBA" id="ARBA00022452"/>
    </source>
</evidence>
<dbReference type="InterPro" id="IPR003423">
    <property type="entry name" value="OMP_efflux"/>
</dbReference>
<evidence type="ECO:0000256" key="8">
    <source>
        <dbReference type="SAM" id="Coils"/>
    </source>
</evidence>
<keyword evidence="3" id="KW-0813">Transport</keyword>
<dbReference type="AlphaFoldDB" id="A0A4R3KP17"/>
<reference evidence="10 11" key="1">
    <citation type="submission" date="2019-03" db="EMBL/GenBank/DDBJ databases">
        <title>Genomic Encyclopedia of Type Strains, Phase IV (KMG-IV): sequencing the most valuable type-strain genomes for metagenomic binning, comparative biology and taxonomic classification.</title>
        <authorList>
            <person name="Goeker M."/>
        </authorList>
    </citation>
    <scope>NUCLEOTIDE SEQUENCE [LARGE SCALE GENOMIC DNA]</scope>
    <source>
        <strain evidence="10 11">DSM 21100</strain>
    </source>
</reference>
<keyword evidence="11" id="KW-1185">Reference proteome</keyword>
<dbReference type="OrthoDB" id="940457at2"/>
<keyword evidence="5" id="KW-0812">Transmembrane</keyword>
<evidence type="ECO:0000256" key="5">
    <source>
        <dbReference type="ARBA" id="ARBA00022692"/>
    </source>
</evidence>
<evidence type="ECO:0000313" key="11">
    <source>
        <dbReference type="Proteomes" id="UP000295807"/>
    </source>
</evidence>
<dbReference type="Proteomes" id="UP000295807">
    <property type="component" value="Unassembled WGS sequence"/>
</dbReference>
<feature type="coiled-coil region" evidence="8">
    <location>
        <begin position="366"/>
        <end position="395"/>
    </location>
</feature>
<protein>
    <submittedName>
        <fullName evidence="10">Outer membrane protein TolC</fullName>
    </submittedName>
</protein>
<proteinExistence type="inferred from homology"/>
<keyword evidence="7" id="KW-0998">Cell outer membrane</keyword>
<keyword evidence="4" id="KW-1134">Transmembrane beta strand</keyword>
<comment type="subcellular location">
    <subcellularLocation>
        <location evidence="1">Cell outer membrane</location>
    </subcellularLocation>
</comment>
<keyword evidence="8" id="KW-0175">Coiled coil</keyword>
<sequence length="491" mass="56883">MNKKYILSYLLIFFLGLSGARAQETQLTLEEAITMARQASPDYKQAINQAEASYWMFRNYRSRFLPQLSLYSTLPDYSTSITKITNPDGTESFVRQNRSFYSLDLGLRQNVPFTGGTFSVLSNLERLDILSDPQTTSYSSVPFAISYTQNSLFYNPYRWQREIEPLRYESSKREFVENMEQISLETSRQYFNLLAAQIQLRTAELNLANTDTLFKISQGRYTLGKIAENELLQMELSLLNARNAVSNAELNYQFTTQNLIRYLGLDKNTSLQLEIPTDTAFFMINAAKALEEAGQNRQAVIEFRRRRLQAEEEVARARGENSLSINLLANFGLSQNGPELSDVYHDLNSQQRLQLTLSIPLMDWGVAKSRKRMAQANLELEKANIEREQLAFEQEIFQQTAQWNLQRDLLATATKARETAVKRYEITKQRYLIGKISITDLNLAQQEKDRAIESFIGAMRNYWNSYHTMRRLTLYDFETNSKIIVELQEFD</sequence>
<gene>
    <name evidence="10" type="ORF">EDD80_108119</name>
</gene>
<organism evidence="10 11">
    <name type="scientific">Anseongella ginsenosidimutans</name>
    <dbReference type="NCBI Taxonomy" id="496056"/>
    <lineage>
        <taxon>Bacteria</taxon>
        <taxon>Pseudomonadati</taxon>
        <taxon>Bacteroidota</taxon>
        <taxon>Sphingobacteriia</taxon>
        <taxon>Sphingobacteriales</taxon>
        <taxon>Sphingobacteriaceae</taxon>
        <taxon>Anseongella</taxon>
    </lineage>
</organism>